<protein>
    <submittedName>
        <fullName evidence="2">Uncharacterized protein</fullName>
    </submittedName>
</protein>
<comment type="caution">
    <text evidence="2">The sequence shown here is derived from an EMBL/GenBank/DDBJ whole genome shotgun (WGS) entry which is preliminary data.</text>
</comment>
<evidence type="ECO:0000313" key="2">
    <source>
        <dbReference type="EMBL" id="KAL0957170.1"/>
    </source>
</evidence>
<gene>
    <name evidence="2" type="ORF">HGRIS_003262</name>
</gene>
<feature type="compositionally biased region" description="Acidic residues" evidence="1">
    <location>
        <begin position="103"/>
        <end position="123"/>
    </location>
</feature>
<sequence>MHYPETIPLFGALNGLCTSITENKHIKAVKQPWRLNKLAAARAYFTSRGMLQGPLLPVPTLPDIPEEPTVSSGTAAEARIAIIAEGFIPVHNLGHGTSGGDLDGGDNEDEDEGEEDDNEESEIEAAAELEHLGEVTLAKCPARGYPRDVRDLGNHIGHPDLERLIRKYLHIQASADDASFLAEDPVLLAGKSIFKYASAIATFHAPSDLSGLHGMHREHIYASAKRKGGARFDCVFVGNSEAMSAPGFRGLHIARVLLFFSFKLASKTHSCALVLWFSPIDVEPCELTRMWIVEGDVYEDGSPCKDVINIDCILRNAHLIGVPGDDFPTFGLPPHRSLDSFRHFYVNKFADHHSHEIAF</sequence>
<name>A0ABR3JMX2_9AGAR</name>
<organism evidence="2 3">
    <name type="scientific">Hohenbuehelia grisea</name>
    <dbReference type="NCBI Taxonomy" id="104357"/>
    <lineage>
        <taxon>Eukaryota</taxon>
        <taxon>Fungi</taxon>
        <taxon>Dikarya</taxon>
        <taxon>Basidiomycota</taxon>
        <taxon>Agaricomycotina</taxon>
        <taxon>Agaricomycetes</taxon>
        <taxon>Agaricomycetidae</taxon>
        <taxon>Agaricales</taxon>
        <taxon>Pleurotineae</taxon>
        <taxon>Pleurotaceae</taxon>
        <taxon>Hohenbuehelia</taxon>
    </lineage>
</organism>
<keyword evidence="3" id="KW-1185">Reference proteome</keyword>
<feature type="region of interest" description="Disordered" evidence="1">
    <location>
        <begin position="94"/>
        <end position="123"/>
    </location>
</feature>
<proteinExistence type="predicted"/>
<accession>A0ABR3JMX2</accession>
<evidence type="ECO:0000256" key="1">
    <source>
        <dbReference type="SAM" id="MobiDB-lite"/>
    </source>
</evidence>
<dbReference type="Proteomes" id="UP001556367">
    <property type="component" value="Unassembled WGS sequence"/>
</dbReference>
<reference evidence="3" key="1">
    <citation type="submission" date="2024-06" db="EMBL/GenBank/DDBJ databases">
        <title>Multi-omics analyses provide insights into the biosynthesis of the anticancer antibiotic pleurotin in Hohenbuehelia grisea.</title>
        <authorList>
            <person name="Weaver J.A."/>
            <person name="Alberti F."/>
        </authorList>
    </citation>
    <scope>NUCLEOTIDE SEQUENCE [LARGE SCALE GENOMIC DNA]</scope>
    <source>
        <strain evidence="3">T-177</strain>
    </source>
</reference>
<evidence type="ECO:0000313" key="3">
    <source>
        <dbReference type="Proteomes" id="UP001556367"/>
    </source>
</evidence>
<dbReference type="EMBL" id="JASNQZ010000006">
    <property type="protein sequence ID" value="KAL0957170.1"/>
    <property type="molecule type" value="Genomic_DNA"/>
</dbReference>